<proteinExistence type="predicted"/>
<feature type="transmembrane region" description="Helical" evidence="1">
    <location>
        <begin position="188"/>
        <end position="208"/>
    </location>
</feature>
<keyword evidence="3" id="KW-1185">Reference proteome</keyword>
<name>A0A8E2F9N8_9PEZI</name>
<keyword evidence="1" id="KW-0812">Transmembrane</keyword>
<protein>
    <submittedName>
        <fullName evidence="2">Uncharacterized protein</fullName>
    </submittedName>
</protein>
<dbReference type="OrthoDB" id="5428901at2759"/>
<dbReference type="PANTHER" id="PTHR37544:SF3">
    <property type="entry name" value="SPRAY"/>
    <property type="match status" value="1"/>
</dbReference>
<keyword evidence="1" id="KW-1133">Transmembrane helix</keyword>
<sequence>MVKAKDESSSLIGDVILMTSFSVWTGTNGDVHTVPVTMLSTRPISATQAATATPTATQPPNSGGLGIPAAVAIFTWPTSKTFLGGYLPILMAKLFQMSWGSLHTHINGLTPFSHLASPQGASAGELSGPGFSTWYVSVAYSAVWIMTPIASETIWFDTNYQCSNPDLNNPSNPCWPPRMSVNSPIVRVLQTLLTLVAVVTLAIIVLWFRKPSGCSGDPTSIAAVAQLMGHPEVVRDFQNLDAEMTEKELEVFLKDKRYKLDMYQTATGAQRYGIVPAPLDGRPTQEVLQIPHDIDSSPRVIRNILAGWKSLATYADAIFVFFLLGLLSIVAAYVKGGANSRLTKLFETDSVGRRLFFAILACVAAAKWGRIQRDTQTFAPYMRLNQPDAPAAPTILLRKHTLPLTSFIPMIKNRHFIPASIAFTALLSEFLVVVLSGLPYRPGQLRSEFLFCGITSLVILSAMFVMLGVFTVWRKALPHLPRKPDSVAKVMTYVCHSRMNDDFEGMEALSMKERDKKIMALKKRYKYSLLIKEDGRRAWVVDEMEQQPLLESKNALEEGREQTEFWRWARAAA</sequence>
<dbReference type="EMBL" id="KV748776">
    <property type="protein sequence ID" value="OCL13147.1"/>
    <property type="molecule type" value="Genomic_DNA"/>
</dbReference>
<dbReference type="InterPro" id="IPR021840">
    <property type="entry name" value="DUF3433"/>
</dbReference>
<feature type="transmembrane region" description="Helical" evidence="1">
    <location>
        <begin position="416"/>
        <end position="438"/>
    </location>
</feature>
<evidence type="ECO:0000256" key="1">
    <source>
        <dbReference type="SAM" id="Phobius"/>
    </source>
</evidence>
<dbReference type="Proteomes" id="UP000250140">
    <property type="component" value="Unassembled WGS sequence"/>
</dbReference>
<evidence type="ECO:0000313" key="3">
    <source>
        <dbReference type="Proteomes" id="UP000250140"/>
    </source>
</evidence>
<keyword evidence="1" id="KW-0472">Membrane</keyword>
<accession>A0A8E2F9N8</accession>
<feature type="transmembrane region" description="Helical" evidence="1">
    <location>
        <begin position="354"/>
        <end position="371"/>
    </location>
</feature>
<organism evidence="2 3">
    <name type="scientific">Glonium stellatum</name>
    <dbReference type="NCBI Taxonomy" id="574774"/>
    <lineage>
        <taxon>Eukaryota</taxon>
        <taxon>Fungi</taxon>
        <taxon>Dikarya</taxon>
        <taxon>Ascomycota</taxon>
        <taxon>Pezizomycotina</taxon>
        <taxon>Dothideomycetes</taxon>
        <taxon>Pleosporomycetidae</taxon>
        <taxon>Gloniales</taxon>
        <taxon>Gloniaceae</taxon>
        <taxon>Glonium</taxon>
    </lineage>
</organism>
<dbReference type="AlphaFoldDB" id="A0A8E2F9N8"/>
<dbReference type="PANTHER" id="PTHR37544">
    <property type="entry name" value="SPRAY-RELATED"/>
    <property type="match status" value="1"/>
</dbReference>
<reference evidence="2 3" key="1">
    <citation type="journal article" date="2016" name="Nat. Commun.">
        <title>Ectomycorrhizal ecology is imprinted in the genome of the dominant symbiotic fungus Cenococcum geophilum.</title>
        <authorList>
            <consortium name="DOE Joint Genome Institute"/>
            <person name="Peter M."/>
            <person name="Kohler A."/>
            <person name="Ohm R.A."/>
            <person name="Kuo A."/>
            <person name="Krutzmann J."/>
            <person name="Morin E."/>
            <person name="Arend M."/>
            <person name="Barry K.W."/>
            <person name="Binder M."/>
            <person name="Choi C."/>
            <person name="Clum A."/>
            <person name="Copeland A."/>
            <person name="Grisel N."/>
            <person name="Haridas S."/>
            <person name="Kipfer T."/>
            <person name="LaButti K."/>
            <person name="Lindquist E."/>
            <person name="Lipzen A."/>
            <person name="Maire R."/>
            <person name="Meier B."/>
            <person name="Mihaltcheva S."/>
            <person name="Molinier V."/>
            <person name="Murat C."/>
            <person name="Poggeler S."/>
            <person name="Quandt C.A."/>
            <person name="Sperisen C."/>
            <person name="Tritt A."/>
            <person name="Tisserant E."/>
            <person name="Crous P.W."/>
            <person name="Henrissat B."/>
            <person name="Nehls U."/>
            <person name="Egli S."/>
            <person name="Spatafora J.W."/>
            <person name="Grigoriev I.V."/>
            <person name="Martin F.M."/>
        </authorList>
    </citation>
    <scope>NUCLEOTIDE SEQUENCE [LARGE SCALE GENOMIC DNA]</scope>
    <source>
        <strain evidence="2 3">CBS 207.34</strain>
    </source>
</reference>
<gene>
    <name evidence="2" type="ORF">AOQ84DRAFT_226305</name>
</gene>
<evidence type="ECO:0000313" key="2">
    <source>
        <dbReference type="EMBL" id="OCL13147.1"/>
    </source>
</evidence>
<dbReference type="Pfam" id="PF11915">
    <property type="entry name" value="DUF3433"/>
    <property type="match status" value="1"/>
</dbReference>
<feature type="transmembrane region" description="Helical" evidence="1">
    <location>
        <begin position="311"/>
        <end position="334"/>
    </location>
</feature>
<feature type="transmembrane region" description="Helical" evidence="1">
    <location>
        <begin position="450"/>
        <end position="473"/>
    </location>
</feature>